<sequence>MTLHTTHQLSKASVGLMVGIFCLLVGYNNIVDYNTNFQFVQHVLKMDSMQPWFQGDLLKSRSINSEILIQLCYWLIIAGELIAGIFCTGGALIMLRNMRKSQFELGQSLYLIGGTVALLIWYFGFAVIGAEWFQMWANKWNGQMKAYSFICFIILTMVYVATPSAKPTSNQ</sequence>
<accession>E3BHA1</accession>
<dbReference type="Pfam" id="PF09933">
    <property type="entry name" value="DUF2165"/>
    <property type="match status" value="1"/>
</dbReference>
<feature type="transmembrane region" description="Helical" evidence="1">
    <location>
        <begin position="67"/>
        <end position="95"/>
    </location>
</feature>
<evidence type="ECO:0000313" key="2">
    <source>
        <dbReference type="EMBL" id="EFP97549.1"/>
    </source>
</evidence>
<evidence type="ECO:0000256" key="1">
    <source>
        <dbReference type="SAM" id="Phobius"/>
    </source>
</evidence>
<dbReference type="OrthoDB" id="7618855at2"/>
<dbReference type="RefSeq" id="WP_009600356.1">
    <property type="nucleotide sequence ID" value="NZ_AEIU01000055.1"/>
</dbReference>
<dbReference type="AlphaFoldDB" id="E3BHA1"/>
<dbReference type="STRING" id="796620.VIBC2010_17709"/>
<dbReference type="Proteomes" id="UP000002943">
    <property type="component" value="Unassembled WGS sequence"/>
</dbReference>
<comment type="caution">
    <text evidence="2">The sequence shown here is derived from an EMBL/GenBank/DDBJ whole genome shotgun (WGS) entry which is preliminary data.</text>
</comment>
<protein>
    <recommendedName>
        <fullName evidence="4">Small integral membrane protein</fullName>
    </recommendedName>
</protein>
<keyword evidence="1" id="KW-1133">Transmembrane helix</keyword>
<keyword evidence="1" id="KW-0812">Transmembrane</keyword>
<reference evidence="2 3" key="1">
    <citation type="journal article" date="2012" name="Int. J. Syst. Evol. Microbiol.">
        <title>Vibrio caribbeanicus sp. nov., isolated from the marine sponge Scleritoderma cyanea.</title>
        <authorList>
            <person name="Hoffmann M."/>
            <person name="Monday S.R."/>
            <person name="Allard M.W."/>
            <person name="Strain E.A."/>
            <person name="Whittaker P."/>
            <person name="Naum M."/>
            <person name="McCarthy P.J."/>
            <person name="Lopez J.V."/>
            <person name="Fischer M."/>
            <person name="Brown E.W."/>
        </authorList>
    </citation>
    <scope>NUCLEOTIDE SEQUENCE [LARGE SCALE GENOMIC DNA]</scope>
    <source>
        <strain evidence="2 3">ATCC BAA-2122</strain>
    </source>
</reference>
<name>E3BHA1_9VIBR</name>
<dbReference type="eggNOG" id="COG5472">
    <property type="taxonomic scope" value="Bacteria"/>
</dbReference>
<organism evidence="2 3">
    <name type="scientific">Vibrio caribbeanicus ATCC BAA-2122</name>
    <dbReference type="NCBI Taxonomy" id="796620"/>
    <lineage>
        <taxon>Bacteria</taxon>
        <taxon>Pseudomonadati</taxon>
        <taxon>Pseudomonadota</taxon>
        <taxon>Gammaproteobacteria</taxon>
        <taxon>Vibrionales</taxon>
        <taxon>Vibrionaceae</taxon>
        <taxon>Vibrio</taxon>
    </lineage>
</organism>
<proteinExistence type="predicted"/>
<feature type="transmembrane region" description="Helical" evidence="1">
    <location>
        <begin position="12"/>
        <end position="30"/>
    </location>
</feature>
<dbReference type="InterPro" id="IPR018681">
    <property type="entry name" value="DUF2165_transmembrane"/>
</dbReference>
<keyword evidence="1" id="KW-0472">Membrane</keyword>
<keyword evidence="3" id="KW-1185">Reference proteome</keyword>
<gene>
    <name evidence="2" type="ORF">VIBC2010_17709</name>
</gene>
<evidence type="ECO:0000313" key="3">
    <source>
        <dbReference type="Proteomes" id="UP000002943"/>
    </source>
</evidence>
<feature type="transmembrane region" description="Helical" evidence="1">
    <location>
        <begin position="144"/>
        <end position="162"/>
    </location>
</feature>
<dbReference type="EMBL" id="AEIU01000055">
    <property type="protein sequence ID" value="EFP97549.1"/>
    <property type="molecule type" value="Genomic_DNA"/>
</dbReference>
<evidence type="ECO:0008006" key="4">
    <source>
        <dbReference type="Google" id="ProtNLM"/>
    </source>
</evidence>
<feature type="transmembrane region" description="Helical" evidence="1">
    <location>
        <begin position="107"/>
        <end position="132"/>
    </location>
</feature>